<evidence type="ECO:0000313" key="2">
    <source>
        <dbReference type="Proteomes" id="UP000001362"/>
    </source>
</evidence>
<dbReference type="EMBL" id="CP001219">
    <property type="protein sequence ID" value="ACK77988.1"/>
    <property type="molecule type" value="Genomic_DNA"/>
</dbReference>
<organism evidence="1 2">
    <name type="scientific">Acidithiobacillus ferrooxidans (strain ATCC 23270 / DSM 14882 / CIP 104768 / NCIMB 8455)</name>
    <name type="common">Ferrobacillus ferrooxidans (strain ATCC 23270)</name>
    <dbReference type="NCBI Taxonomy" id="243159"/>
    <lineage>
        <taxon>Bacteria</taxon>
        <taxon>Pseudomonadati</taxon>
        <taxon>Pseudomonadota</taxon>
        <taxon>Acidithiobacillia</taxon>
        <taxon>Acidithiobacillales</taxon>
        <taxon>Acidithiobacillaceae</taxon>
        <taxon>Acidithiobacillus</taxon>
    </lineage>
</organism>
<dbReference type="PaxDb" id="243159-AFE_0121"/>
<dbReference type="Proteomes" id="UP000001362">
    <property type="component" value="Chromosome"/>
</dbReference>
<dbReference type="STRING" id="243159.AFE_0121"/>
<dbReference type="HOGENOM" id="CLU_3228217_0_0_6"/>
<keyword evidence="2" id="KW-1185">Reference proteome</keyword>
<dbReference type="AlphaFoldDB" id="B7J3L8"/>
<dbReference type="KEGG" id="afr:AFE_0121"/>
<protein>
    <submittedName>
        <fullName evidence="1">Uncharacterized protein</fullName>
    </submittedName>
</protein>
<name>B7J3L8_ACIF2</name>
<evidence type="ECO:0000313" key="1">
    <source>
        <dbReference type="EMBL" id="ACK77988.1"/>
    </source>
</evidence>
<accession>B7J3L8</accession>
<proteinExistence type="predicted"/>
<reference evidence="1 2" key="1">
    <citation type="journal article" date="2008" name="BMC Genomics">
        <title>Acidithiobacillus ferrooxidans metabolism: from genome sequence to industrial applications.</title>
        <authorList>
            <person name="Valdes J."/>
            <person name="Pedroso I."/>
            <person name="Quatrini R."/>
            <person name="Dodson R.J."/>
            <person name="Tettelin H."/>
            <person name="Blake R.II."/>
            <person name="Eisen J.A."/>
            <person name="Holmes D.S."/>
        </authorList>
    </citation>
    <scope>NUCLEOTIDE SEQUENCE [LARGE SCALE GENOMIC DNA]</scope>
    <source>
        <strain evidence="2">ATCC 23270 / DSM 14882 / CIP 104768 / NCIMB 8455</strain>
    </source>
</reference>
<gene>
    <name evidence="1" type="ordered locus">AFE_0121</name>
</gene>
<sequence length="43" mass="4625">MGLSTIVRAPQFIKDRASGRKVTDYLVSATIEAIKPSGCCGRK</sequence>